<evidence type="ECO:0000313" key="2">
    <source>
        <dbReference type="EMBL" id="KAK2939905.1"/>
    </source>
</evidence>
<protein>
    <submittedName>
        <fullName evidence="2">Uncharacterized protein</fullName>
    </submittedName>
</protein>
<feature type="compositionally biased region" description="Polar residues" evidence="1">
    <location>
        <begin position="61"/>
        <end position="75"/>
    </location>
</feature>
<reference evidence="2 3" key="1">
    <citation type="journal article" date="2022" name="bioRxiv">
        <title>Genomics of Preaxostyla Flagellates Illuminates Evolutionary Transitions and the Path Towards Mitochondrial Loss.</title>
        <authorList>
            <person name="Novak L.V.F."/>
            <person name="Treitli S.C."/>
            <person name="Pyrih J."/>
            <person name="Halakuc P."/>
            <person name="Pipaliya S.V."/>
            <person name="Vacek V."/>
            <person name="Brzon O."/>
            <person name="Soukal P."/>
            <person name="Eme L."/>
            <person name="Dacks J.B."/>
            <person name="Karnkowska A."/>
            <person name="Elias M."/>
            <person name="Hampl V."/>
        </authorList>
    </citation>
    <scope>NUCLEOTIDE SEQUENCE [LARGE SCALE GENOMIC DNA]</scope>
    <source>
        <strain evidence="2">NAU3</strain>
        <tissue evidence="2">Gut</tissue>
    </source>
</reference>
<dbReference type="Proteomes" id="UP001281761">
    <property type="component" value="Unassembled WGS sequence"/>
</dbReference>
<evidence type="ECO:0000256" key="1">
    <source>
        <dbReference type="SAM" id="MobiDB-lite"/>
    </source>
</evidence>
<accession>A0ABQ9WKB7</accession>
<feature type="region of interest" description="Disordered" evidence="1">
    <location>
        <begin position="61"/>
        <end position="83"/>
    </location>
</feature>
<gene>
    <name evidence="2" type="ORF">BLNAU_25182</name>
</gene>
<keyword evidence="3" id="KW-1185">Reference proteome</keyword>
<evidence type="ECO:0000313" key="3">
    <source>
        <dbReference type="Proteomes" id="UP001281761"/>
    </source>
</evidence>
<proteinExistence type="predicted"/>
<name>A0ABQ9WKB7_9EUKA</name>
<organism evidence="2 3">
    <name type="scientific">Blattamonas nauphoetae</name>
    <dbReference type="NCBI Taxonomy" id="2049346"/>
    <lineage>
        <taxon>Eukaryota</taxon>
        <taxon>Metamonada</taxon>
        <taxon>Preaxostyla</taxon>
        <taxon>Oxymonadida</taxon>
        <taxon>Blattamonas</taxon>
    </lineage>
</organism>
<comment type="caution">
    <text evidence="2">The sequence shown here is derived from an EMBL/GenBank/DDBJ whole genome shotgun (WGS) entry which is preliminary data.</text>
</comment>
<dbReference type="EMBL" id="JARBJD010000808">
    <property type="protein sequence ID" value="KAK2939905.1"/>
    <property type="molecule type" value="Genomic_DNA"/>
</dbReference>
<sequence>MLYFVDYVNGVVLCMLRSDPPIEVDSEVVFALMKLEKDVFSTVLANIPILKDIVSSLQPANSPHLQPTSETSWPQSDEKKVDLEPTDPAESLLFWMANYIGNCWEYYERLVGSFPSPLQSSFQTIILDDPSFTDNFLESLKLTTSLGTEICLRAFSRILYTSSVKERFTSGDLVRKMFETVDFVSLPLSKSEIHFRVTSLLETMLDPVRGDNEAIFKQYPQLRVSVFEPARQYIHFVFHNFDRFTLNAEYRRAFDNTVCRIHNYIKNMELRSDEHDADFVSELVRWEVRTMVEMENEESFKIVFQTLLNRAYRWKQDKPERQKRREVLLKEEGWDDTLELRVAGIEVNNNQEMLGKIAAFRSMSSFNADEW</sequence>